<reference evidence="1" key="1">
    <citation type="submission" date="2013-07" db="EMBL/GenBank/DDBJ databases">
        <title>The genome of an arbuscular mycorrhizal fungus provides insights into the evolution of the oldest plant symbiosis.</title>
        <authorList>
            <consortium name="DOE Joint Genome Institute"/>
            <person name="Tisserant E."/>
            <person name="Malbreil M."/>
            <person name="Kuo A."/>
            <person name="Kohler A."/>
            <person name="Symeonidi A."/>
            <person name="Balestrini R."/>
            <person name="Charron P."/>
            <person name="Duensing N."/>
            <person name="Frei-dit-Frey N."/>
            <person name="Gianinazzi-Pearson V."/>
            <person name="Gilbert B."/>
            <person name="Handa Y."/>
            <person name="Hijri M."/>
            <person name="Kaul R."/>
            <person name="Kawaguchi M."/>
            <person name="Krajinski F."/>
            <person name="Lammers P."/>
            <person name="Lapierre D."/>
            <person name="Masclaux F.G."/>
            <person name="Murat C."/>
            <person name="Morin E."/>
            <person name="Ndikumana S."/>
            <person name="Pagni M."/>
            <person name="Petitpierre D."/>
            <person name="Requena N."/>
            <person name="Rosikiewicz P."/>
            <person name="Riley R."/>
            <person name="Saito K."/>
            <person name="San Clemente H."/>
            <person name="Shapiro H."/>
            <person name="van Tuinen D."/>
            <person name="Becard G."/>
            <person name="Bonfante P."/>
            <person name="Paszkowski U."/>
            <person name="Shachar-Hill Y."/>
            <person name="Young J.P."/>
            <person name="Sanders I.R."/>
            <person name="Henrissat B."/>
            <person name="Rensing S.A."/>
            <person name="Grigoriev I.V."/>
            <person name="Corradi N."/>
            <person name="Roux C."/>
            <person name="Martin F."/>
        </authorList>
    </citation>
    <scope>NUCLEOTIDE SEQUENCE</scope>
    <source>
        <strain evidence="1">DAOM 197198</strain>
    </source>
</reference>
<organism evidence="1">
    <name type="scientific">Rhizophagus irregularis (strain DAOM 181602 / DAOM 197198 / MUCL 43194)</name>
    <name type="common">Arbuscular mycorrhizal fungus</name>
    <name type="synonym">Glomus intraradices</name>
    <dbReference type="NCBI Taxonomy" id="747089"/>
    <lineage>
        <taxon>Eukaryota</taxon>
        <taxon>Fungi</taxon>
        <taxon>Fungi incertae sedis</taxon>
        <taxon>Mucoromycota</taxon>
        <taxon>Glomeromycotina</taxon>
        <taxon>Glomeromycetes</taxon>
        <taxon>Glomerales</taxon>
        <taxon>Glomeraceae</taxon>
        <taxon>Rhizophagus</taxon>
    </lineage>
</organism>
<protein>
    <submittedName>
        <fullName evidence="1">Uncharacterized protein</fullName>
    </submittedName>
</protein>
<accession>U9T0A8</accession>
<name>U9T0A8_RHIID</name>
<evidence type="ECO:0000313" key="1">
    <source>
        <dbReference type="EMBL" id="ESA00797.1"/>
    </source>
</evidence>
<dbReference type="EMBL" id="KI296955">
    <property type="protein sequence ID" value="ESA00797.1"/>
    <property type="molecule type" value="Genomic_DNA"/>
</dbReference>
<sequence length="173" mass="20757">MAEPLEKYGLNLIITDSINKTIKARLIFERCVIYVLFSRKIFGLYFERSHYNRSSNTCEVAVEFYLLRVRERNRFMIVTQMMDENSTIPMINPNVTAQILKRYTFQNKNGISKEWLEIYNRKVRQIHNEKINLEVKVRRIFKSSYTNATNCKITKMEFFKNYKFLDPLLGNDK</sequence>
<dbReference type="AlphaFoldDB" id="U9T0A8"/>
<proteinExistence type="predicted"/>
<dbReference type="HOGENOM" id="CLU_1548425_0_0_1"/>
<gene>
    <name evidence="1" type="ORF">GLOINDRAFT_87269</name>
</gene>